<dbReference type="EMBL" id="JARQWQ010000155">
    <property type="protein sequence ID" value="KAK2548112.1"/>
    <property type="molecule type" value="Genomic_DNA"/>
</dbReference>
<feature type="transmembrane region" description="Helical" evidence="3">
    <location>
        <begin position="69"/>
        <end position="93"/>
    </location>
</feature>
<gene>
    <name evidence="4" type="ORF">P5673_031719</name>
</gene>
<organism evidence="4 5">
    <name type="scientific">Acropora cervicornis</name>
    <name type="common">Staghorn coral</name>
    <dbReference type="NCBI Taxonomy" id="6130"/>
    <lineage>
        <taxon>Eukaryota</taxon>
        <taxon>Metazoa</taxon>
        <taxon>Cnidaria</taxon>
        <taxon>Anthozoa</taxon>
        <taxon>Hexacorallia</taxon>
        <taxon>Scleractinia</taxon>
        <taxon>Astrocoeniina</taxon>
        <taxon>Acroporidae</taxon>
        <taxon>Acropora</taxon>
    </lineage>
</organism>
<keyword evidence="3" id="KW-0812">Transmembrane</keyword>
<reference evidence="4" key="1">
    <citation type="journal article" date="2023" name="G3 (Bethesda)">
        <title>Whole genome assembly and annotation of the endangered Caribbean coral Acropora cervicornis.</title>
        <authorList>
            <person name="Selwyn J.D."/>
            <person name="Vollmer S.V."/>
        </authorList>
    </citation>
    <scope>NUCLEOTIDE SEQUENCE</scope>
    <source>
        <strain evidence="4">K2</strain>
    </source>
</reference>
<evidence type="ECO:0000313" key="4">
    <source>
        <dbReference type="EMBL" id="KAK2548112.1"/>
    </source>
</evidence>
<keyword evidence="5" id="KW-1185">Reference proteome</keyword>
<comment type="caution">
    <text evidence="4">The sequence shown here is derived from an EMBL/GenBank/DDBJ whole genome shotgun (WGS) entry which is preliminary data.</text>
</comment>
<dbReference type="AlphaFoldDB" id="A0AAD9PSA8"/>
<feature type="region of interest" description="Disordered" evidence="2">
    <location>
        <begin position="1"/>
        <end position="28"/>
    </location>
</feature>
<accession>A0AAD9PSA8</accession>
<name>A0AAD9PSA8_ACRCE</name>
<keyword evidence="3" id="KW-1133">Transmembrane helix</keyword>
<feature type="compositionally biased region" description="Basic and acidic residues" evidence="2">
    <location>
        <begin position="1"/>
        <end position="13"/>
    </location>
</feature>
<reference evidence="4" key="2">
    <citation type="journal article" date="2023" name="Science">
        <title>Genomic signatures of disease resistance in endangered staghorn corals.</title>
        <authorList>
            <person name="Vollmer S.V."/>
            <person name="Selwyn J.D."/>
            <person name="Despard B.A."/>
            <person name="Roesel C.L."/>
        </authorList>
    </citation>
    <scope>NUCLEOTIDE SEQUENCE</scope>
    <source>
        <strain evidence="4">K2</strain>
    </source>
</reference>
<keyword evidence="1" id="KW-0175">Coiled coil</keyword>
<evidence type="ECO:0000256" key="1">
    <source>
        <dbReference type="SAM" id="Coils"/>
    </source>
</evidence>
<evidence type="ECO:0000313" key="5">
    <source>
        <dbReference type="Proteomes" id="UP001249851"/>
    </source>
</evidence>
<feature type="transmembrane region" description="Helical" evidence="3">
    <location>
        <begin position="242"/>
        <end position="262"/>
    </location>
</feature>
<keyword evidence="3" id="KW-0472">Membrane</keyword>
<feature type="coiled-coil region" evidence="1">
    <location>
        <begin position="104"/>
        <end position="141"/>
    </location>
</feature>
<sequence length="323" mass="36723">MAEKRDQEERHSAGDFPYSFRSPVQEKSNEAGGRLIEYLRENPQVEDMLMECFVKDTRRGPVAPPNERIFHVILGVLLSMGFKGISLVVALLYSARAKIPQEHQNALEKRKENLENMEIKLANEKQNVESLKKMIEGTTTNDYRISGTEYTKMEMLRIKAKYNLKPYSDDLRHMRDVNDHLKQTAVKAIESASCQFFRGMSAIFVLALASGFLYRWSPLMAAAYTEGCQASESQSNCVQNNTMTACLAVIGCFCVALILLCLRQVLNLRNNKKMLAECDEFQLSDQLFKTEAVLNALKQVVEEQIPEQQKHLVQLEEPTAESV</sequence>
<proteinExistence type="predicted"/>
<evidence type="ECO:0000256" key="2">
    <source>
        <dbReference type="SAM" id="MobiDB-lite"/>
    </source>
</evidence>
<feature type="transmembrane region" description="Helical" evidence="3">
    <location>
        <begin position="196"/>
        <end position="216"/>
    </location>
</feature>
<evidence type="ECO:0000256" key="3">
    <source>
        <dbReference type="SAM" id="Phobius"/>
    </source>
</evidence>
<protein>
    <submittedName>
        <fullName evidence="4">Uncharacterized protein</fullName>
    </submittedName>
</protein>
<dbReference type="Proteomes" id="UP001249851">
    <property type="component" value="Unassembled WGS sequence"/>
</dbReference>